<sequence length="533" mass="61924">MDFLSQKKDLLLTYTAVFLLFFIRFVYYGFEYYPQLDDYIQYYSYRQFLGTVPEIIEKLGLFSARPIAGFMDITVWNFFFSKNMIFGVMILSLMYTASAFLLKKSFSNIFTVGNLFIVLYTLLPLGFEGTYWVSASSRVVVGMFFASLSIYFFSEYCQGGKVYNIPLFMIFQLITFGFYEQAIVFSITITFLFVIYEFFNKNKRGFFGFLTFVNVGIFVAFTSYFKTSSLYSQRMEIMLPNKEGYFDVFLPDIMGQFKEVLINGNFYTIYKGFLRGANIIFLDKGFLYLIFVILICAFLYTMENDIEINKPIIAIVFGVLLFIAPLTPFLVLGNPWFSFRGAVPSFAGFSLVLDTIFNLCIRNTKVRGIVISFVIFIFSVSAVSEIHDYRENSIKDKEIAMAYIDATKDMDDNFRVGIFNVNEFNVKDQNYKYHEHIASVTAGEWSFLGACRYFLKDFNIPTPVPLSTNEYVHRPYNSSERNLESFDRLLWYDGDSMKEVKATKIGDDDYIIEGEKVYGTVYNYGGYGVFRWE</sequence>
<feature type="transmembrane region" description="Helical" evidence="1">
    <location>
        <begin position="182"/>
        <end position="199"/>
    </location>
</feature>
<evidence type="ECO:0008006" key="4">
    <source>
        <dbReference type="Google" id="ProtNLM"/>
    </source>
</evidence>
<organism evidence="2 3">
    <name type="scientific">Candidatus Fimicola merdigallinarum</name>
    <dbReference type="NCBI Taxonomy" id="2840819"/>
    <lineage>
        <taxon>Bacteria</taxon>
        <taxon>Bacillati</taxon>
        <taxon>Bacillota</taxon>
        <taxon>Clostridia</taxon>
        <taxon>Lachnospirales</taxon>
        <taxon>Lachnospiraceae</taxon>
        <taxon>Lachnospiraceae incertae sedis</taxon>
        <taxon>Candidatus Fimicola</taxon>
    </lineage>
</organism>
<feature type="transmembrane region" description="Helical" evidence="1">
    <location>
        <begin position="84"/>
        <end position="102"/>
    </location>
</feature>
<feature type="transmembrane region" description="Helical" evidence="1">
    <location>
        <begin position="206"/>
        <end position="225"/>
    </location>
</feature>
<reference evidence="2" key="2">
    <citation type="journal article" date="2021" name="PeerJ">
        <title>Extensive microbial diversity within the chicken gut microbiome revealed by metagenomics and culture.</title>
        <authorList>
            <person name="Gilroy R."/>
            <person name="Ravi A."/>
            <person name="Getino M."/>
            <person name="Pursley I."/>
            <person name="Horton D.L."/>
            <person name="Alikhan N.F."/>
            <person name="Baker D."/>
            <person name="Gharbi K."/>
            <person name="Hall N."/>
            <person name="Watson M."/>
            <person name="Adriaenssens E.M."/>
            <person name="Foster-Nyarko E."/>
            <person name="Jarju S."/>
            <person name="Secka A."/>
            <person name="Antonio M."/>
            <person name="Oren A."/>
            <person name="Chaudhuri R.R."/>
            <person name="La Ragione R."/>
            <person name="Hildebrand F."/>
            <person name="Pallen M.J."/>
        </authorList>
    </citation>
    <scope>NUCLEOTIDE SEQUENCE</scope>
    <source>
        <strain evidence="2">F6-4510</strain>
    </source>
</reference>
<keyword evidence="1" id="KW-1133">Transmembrane helix</keyword>
<keyword evidence="1" id="KW-0812">Transmembrane</keyword>
<accession>A0A9D9E0W0</accession>
<feature type="transmembrane region" description="Helical" evidence="1">
    <location>
        <begin position="279"/>
        <end position="300"/>
    </location>
</feature>
<reference evidence="2" key="1">
    <citation type="submission" date="2020-10" db="EMBL/GenBank/DDBJ databases">
        <authorList>
            <person name="Gilroy R."/>
        </authorList>
    </citation>
    <scope>NUCLEOTIDE SEQUENCE</scope>
    <source>
        <strain evidence="2">F6-4510</strain>
    </source>
</reference>
<feature type="transmembrane region" description="Helical" evidence="1">
    <location>
        <begin position="369"/>
        <end position="387"/>
    </location>
</feature>
<dbReference type="AlphaFoldDB" id="A0A9D9E0W0"/>
<comment type="caution">
    <text evidence="2">The sequence shown here is derived from an EMBL/GenBank/DDBJ whole genome shotgun (WGS) entry which is preliminary data.</text>
</comment>
<dbReference type="EMBL" id="JADIMX010000118">
    <property type="protein sequence ID" value="MBO8434924.1"/>
    <property type="molecule type" value="Genomic_DNA"/>
</dbReference>
<feature type="transmembrane region" description="Helical" evidence="1">
    <location>
        <begin position="12"/>
        <end position="30"/>
    </location>
</feature>
<keyword evidence="1" id="KW-0472">Membrane</keyword>
<feature type="transmembrane region" description="Helical" evidence="1">
    <location>
        <begin position="133"/>
        <end position="153"/>
    </location>
</feature>
<dbReference type="Proteomes" id="UP000823611">
    <property type="component" value="Unassembled WGS sequence"/>
</dbReference>
<feature type="transmembrane region" description="Helical" evidence="1">
    <location>
        <begin position="312"/>
        <end position="331"/>
    </location>
</feature>
<proteinExistence type="predicted"/>
<protein>
    <recommendedName>
        <fullName evidence="4">Glucosyl transferase GtrII</fullName>
    </recommendedName>
</protein>
<feature type="transmembrane region" description="Helical" evidence="1">
    <location>
        <begin position="337"/>
        <end position="357"/>
    </location>
</feature>
<gene>
    <name evidence="2" type="ORF">IAC55_06355</name>
</gene>
<evidence type="ECO:0000256" key="1">
    <source>
        <dbReference type="SAM" id="Phobius"/>
    </source>
</evidence>
<feature type="transmembrane region" description="Helical" evidence="1">
    <location>
        <begin position="109"/>
        <end position="127"/>
    </location>
</feature>
<evidence type="ECO:0000313" key="3">
    <source>
        <dbReference type="Proteomes" id="UP000823611"/>
    </source>
</evidence>
<name>A0A9D9E0W0_9FIRM</name>
<evidence type="ECO:0000313" key="2">
    <source>
        <dbReference type="EMBL" id="MBO8434924.1"/>
    </source>
</evidence>